<dbReference type="InterPro" id="IPR044817">
    <property type="entry name" value="SBP-like"/>
</dbReference>
<dbReference type="PROSITE" id="PS51141">
    <property type="entry name" value="ZF_SBP"/>
    <property type="match status" value="1"/>
</dbReference>
<dbReference type="FunFam" id="4.10.1100.10:FF:000001">
    <property type="entry name" value="Squamosa promoter-binding-like protein 14"/>
    <property type="match status" value="1"/>
</dbReference>
<dbReference type="InterPro" id="IPR036893">
    <property type="entry name" value="SBP_sf"/>
</dbReference>
<dbReference type="GO" id="GO:0003677">
    <property type="term" value="F:DNA binding"/>
    <property type="evidence" value="ECO:0007669"/>
    <property type="project" value="UniProtKB-KW"/>
</dbReference>
<dbReference type="Proteomes" id="UP001279734">
    <property type="component" value="Unassembled WGS sequence"/>
</dbReference>
<evidence type="ECO:0000313" key="12">
    <source>
        <dbReference type="Proteomes" id="UP001279734"/>
    </source>
</evidence>
<dbReference type="PANTHER" id="PTHR31251:SF226">
    <property type="entry name" value="SQUAMOSA PROMOTER-BINDING-LIKE PROTEIN 6"/>
    <property type="match status" value="1"/>
</dbReference>
<keyword evidence="4" id="KW-0862">Zinc</keyword>
<dbReference type="EMBL" id="BSYO01000003">
    <property type="protein sequence ID" value="GMH01798.1"/>
    <property type="molecule type" value="Genomic_DNA"/>
</dbReference>
<dbReference type="GO" id="GO:0005634">
    <property type="term" value="C:nucleus"/>
    <property type="evidence" value="ECO:0007669"/>
    <property type="project" value="UniProtKB-SubCell"/>
</dbReference>
<evidence type="ECO:0000313" key="11">
    <source>
        <dbReference type="EMBL" id="GMH01798.1"/>
    </source>
</evidence>
<keyword evidence="7" id="KW-0804">Transcription</keyword>
<keyword evidence="8" id="KW-0539">Nucleus</keyword>
<dbReference type="SUPFAM" id="SSF103612">
    <property type="entry name" value="SBT domain"/>
    <property type="match status" value="1"/>
</dbReference>
<protein>
    <recommendedName>
        <fullName evidence="10">SBP-type domain-containing protein</fullName>
    </recommendedName>
</protein>
<dbReference type="InterPro" id="IPR004333">
    <property type="entry name" value="SBP_dom"/>
</dbReference>
<dbReference type="AlphaFoldDB" id="A0AAD3XDX4"/>
<comment type="subcellular location">
    <subcellularLocation>
        <location evidence="1">Nucleus</location>
    </subcellularLocation>
</comment>
<evidence type="ECO:0000256" key="8">
    <source>
        <dbReference type="ARBA" id="ARBA00023242"/>
    </source>
</evidence>
<proteinExistence type="predicted"/>
<sequence length="486" mass="53543">MESWKFSLEGKDLLMSEDINLTVDGIGRSRNKVMGWGIKPFSHPETYRVISNTEALDSFDVMELGFADMIRKPYFSDPSGDGLCDEIGADSYENLGPPTCSTSNAVCGEKESGLRNSGHFMESNIQNSPLVDLQLGWFADCTGAKDSQVLKEYKAVPSIVSSSQSKKARLTNLYSQPPYCQVYGCNKDLSSSKEYHKRHKVCDTHSKTARVIVNGIEQRFCQQCSRFHLLAEFDDGKRSCRKRLANHNERRRKPQLATRSGTKFLDPSSIKRASFLFPSMMPGSILSPGKHEAGKWINSVHNVAEKTVGASLGARDNMVGLAASGIQYVSTAPDYCCALSLLSSQSQNMPRDNMLRTTISGPRTAKISNADYNSGQSTGCSPGSLEKLSSTVLHSPEMRLTEVDEVRSTQMISCDGRVVNIMVPESGVLTASDFLGPKCCTSSGHDTMVDLLQLSAYLQRVEQQRSSMLPPPEDDVFCTHWHSHGE</sequence>
<keyword evidence="3 9" id="KW-0863">Zinc-finger</keyword>
<keyword evidence="2" id="KW-0479">Metal-binding</keyword>
<comment type="caution">
    <text evidence="11">The sequence shown here is derived from an EMBL/GenBank/DDBJ whole genome shotgun (WGS) entry which is preliminary data.</text>
</comment>
<keyword evidence="6" id="KW-0238">DNA-binding</keyword>
<dbReference type="Gene3D" id="4.10.1100.10">
    <property type="entry name" value="Transcription factor, SBP-box domain"/>
    <property type="match status" value="1"/>
</dbReference>
<keyword evidence="5" id="KW-0805">Transcription regulation</keyword>
<dbReference type="Pfam" id="PF03110">
    <property type="entry name" value="SBP"/>
    <property type="match status" value="1"/>
</dbReference>
<evidence type="ECO:0000256" key="5">
    <source>
        <dbReference type="ARBA" id="ARBA00023015"/>
    </source>
</evidence>
<evidence type="ECO:0000259" key="10">
    <source>
        <dbReference type="PROSITE" id="PS51141"/>
    </source>
</evidence>
<dbReference type="PANTHER" id="PTHR31251">
    <property type="entry name" value="SQUAMOSA PROMOTER-BINDING-LIKE PROTEIN 4"/>
    <property type="match status" value="1"/>
</dbReference>
<evidence type="ECO:0000256" key="7">
    <source>
        <dbReference type="ARBA" id="ARBA00023163"/>
    </source>
</evidence>
<name>A0AAD3XDX4_NEPGR</name>
<evidence type="ECO:0000256" key="6">
    <source>
        <dbReference type="ARBA" id="ARBA00023125"/>
    </source>
</evidence>
<feature type="domain" description="SBP-type" evidence="10">
    <location>
        <begin position="177"/>
        <end position="254"/>
    </location>
</feature>
<keyword evidence="12" id="KW-1185">Reference proteome</keyword>
<organism evidence="11 12">
    <name type="scientific">Nepenthes gracilis</name>
    <name type="common">Slender pitcher plant</name>
    <dbReference type="NCBI Taxonomy" id="150966"/>
    <lineage>
        <taxon>Eukaryota</taxon>
        <taxon>Viridiplantae</taxon>
        <taxon>Streptophyta</taxon>
        <taxon>Embryophyta</taxon>
        <taxon>Tracheophyta</taxon>
        <taxon>Spermatophyta</taxon>
        <taxon>Magnoliopsida</taxon>
        <taxon>eudicotyledons</taxon>
        <taxon>Gunneridae</taxon>
        <taxon>Pentapetalae</taxon>
        <taxon>Caryophyllales</taxon>
        <taxon>Nepenthaceae</taxon>
        <taxon>Nepenthes</taxon>
    </lineage>
</organism>
<evidence type="ECO:0000256" key="2">
    <source>
        <dbReference type="ARBA" id="ARBA00022723"/>
    </source>
</evidence>
<gene>
    <name evidence="11" type="ORF">Nepgr_003637</name>
</gene>
<evidence type="ECO:0000256" key="1">
    <source>
        <dbReference type="ARBA" id="ARBA00004123"/>
    </source>
</evidence>
<dbReference type="GO" id="GO:0008270">
    <property type="term" value="F:zinc ion binding"/>
    <property type="evidence" value="ECO:0007669"/>
    <property type="project" value="UniProtKB-KW"/>
</dbReference>
<evidence type="ECO:0000256" key="3">
    <source>
        <dbReference type="ARBA" id="ARBA00022771"/>
    </source>
</evidence>
<reference evidence="11" key="1">
    <citation type="submission" date="2023-05" db="EMBL/GenBank/DDBJ databases">
        <title>Nepenthes gracilis genome sequencing.</title>
        <authorList>
            <person name="Fukushima K."/>
        </authorList>
    </citation>
    <scope>NUCLEOTIDE SEQUENCE</scope>
    <source>
        <strain evidence="11">SING2019-196</strain>
    </source>
</reference>
<evidence type="ECO:0000256" key="4">
    <source>
        <dbReference type="ARBA" id="ARBA00022833"/>
    </source>
</evidence>
<accession>A0AAD3XDX4</accession>
<evidence type="ECO:0000256" key="9">
    <source>
        <dbReference type="PROSITE-ProRule" id="PRU00470"/>
    </source>
</evidence>